<dbReference type="RefSeq" id="XP_037205913.1">
    <property type="nucleotide sequence ID" value="XM_037353633.1"/>
</dbReference>
<dbReference type="InterPro" id="IPR036322">
    <property type="entry name" value="WD40_repeat_dom_sf"/>
</dbReference>
<comment type="subcellular location">
    <subcellularLocation>
        <location evidence="1">Nucleus</location>
    </subcellularLocation>
</comment>
<proteinExistence type="inferred from homology"/>
<dbReference type="InterPro" id="IPR050358">
    <property type="entry name" value="RSE1/DDB1/CFT1"/>
</dbReference>
<evidence type="ECO:0000256" key="5">
    <source>
        <dbReference type="ARBA" id="ARBA00023242"/>
    </source>
</evidence>
<dbReference type="Gene3D" id="2.130.10.10">
    <property type="entry name" value="YVTN repeat-like/Quinoprotein amine dehydrogenase"/>
    <property type="match status" value="1"/>
</dbReference>
<dbReference type="InterPro" id="IPR015943">
    <property type="entry name" value="WD40/YVTN_repeat-like_dom_sf"/>
</dbReference>
<feature type="region of interest" description="Disordered" evidence="7">
    <location>
        <begin position="470"/>
        <end position="490"/>
    </location>
</feature>
<evidence type="ECO:0000256" key="4">
    <source>
        <dbReference type="ARBA" id="ARBA00023187"/>
    </source>
</evidence>
<name>A0A8H5VTG2_9HYPO</name>
<dbReference type="InterPro" id="IPR058543">
    <property type="entry name" value="Beta-prop_RSE1/DDB1/CPSF1_2nd"/>
</dbReference>
<evidence type="ECO:0000313" key="10">
    <source>
        <dbReference type="Proteomes" id="UP000530670"/>
    </source>
</evidence>
<feature type="domain" description="RSE1/DDB1/CPSF1 second beta-propeller" evidence="8">
    <location>
        <begin position="87"/>
        <end position="396"/>
    </location>
</feature>
<keyword evidence="10" id="KW-1185">Reference proteome</keyword>
<feature type="region of interest" description="Disordered" evidence="7">
    <location>
        <begin position="71"/>
        <end position="91"/>
    </location>
</feature>
<dbReference type="GO" id="GO:0008380">
    <property type="term" value="P:RNA splicing"/>
    <property type="evidence" value="ECO:0007669"/>
    <property type="project" value="UniProtKB-KW"/>
</dbReference>
<evidence type="ECO:0000256" key="6">
    <source>
        <dbReference type="ARBA" id="ARBA00038266"/>
    </source>
</evidence>
<keyword evidence="4" id="KW-0508">mRNA splicing</keyword>
<comment type="caution">
    <text evidence="9">The sequence shown here is derived from an EMBL/GenBank/DDBJ whole genome shotgun (WGS) entry which is preliminary data.</text>
</comment>
<reference evidence="9 10" key="1">
    <citation type="submission" date="2020-05" db="EMBL/GenBank/DDBJ databases">
        <title>Identification and distribution of gene clusters putatively required for synthesis of sphingolipid metabolism inhibitors in phylogenetically diverse species of the filamentous fungus Fusarium.</title>
        <authorList>
            <person name="Kim H.-S."/>
            <person name="Busman M."/>
            <person name="Brown D.W."/>
            <person name="Divon H."/>
            <person name="Uhlig S."/>
            <person name="Proctor R.H."/>
        </authorList>
    </citation>
    <scope>NUCLEOTIDE SEQUENCE [LARGE SCALE GENOMIC DNA]</scope>
    <source>
        <strain evidence="9 10">NRRL 66243</strain>
    </source>
</reference>
<evidence type="ECO:0000256" key="3">
    <source>
        <dbReference type="ARBA" id="ARBA00022728"/>
    </source>
</evidence>
<sequence>MALLPPHRTPSRQQQHQQALPTAVNDYIYYGHYIEYVSVLSFAPPSHGDFTGHRRSFLWDQGAANSHGIWLNSEPLSSRPDRGQGNEVATSELPGTVSGVWATKLTRQDKCDAYIILTSSDNTFVMSVGDEVQQVSDSGFLTSVTTLAVQQIGDDGLVQIHPKGIRHIRAGEINDWPIPQHRSIVAVATNEQQIVVALSSGEVVYFEVDRDGSLAEYNDKKSLSSTVTCLSLGPVPEGQIRSPVLAVGCEDCTVRILSLDPNSTLESKSIQVLTAAPSSLSIIAMEDPLSSSTGLYLHIGLSSGVYLRTRLDEITGELSDTQTRFLGLMAIKLFQVRVKGQSCVLALSSKPWLGYTDPKRGFTMTPLDCDELESACNFSSEQCEEGVILIGANFLRRTGSLAHCVANLAFSIFSIENLSDNMVRRSLPLTYTPRHLVKHPHEPYFYTIEAENNALNPELRTQLLAAAKSQANGDTKLLPPDPFGYPRGHG</sequence>
<dbReference type="GO" id="GO:0005681">
    <property type="term" value="C:spliceosomal complex"/>
    <property type="evidence" value="ECO:0007669"/>
    <property type="project" value="UniProtKB-KW"/>
</dbReference>
<dbReference type="PANTHER" id="PTHR10644">
    <property type="entry name" value="DNA REPAIR/RNA PROCESSING CPSF FAMILY"/>
    <property type="match status" value="1"/>
</dbReference>
<dbReference type="SUPFAM" id="SSF50978">
    <property type="entry name" value="WD40 repeat-like"/>
    <property type="match status" value="1"/>
</dbReference>
<evidence type="ECO:0000259" key="8">
    <source>
        <dbReference type="Pfam" id="PF23726"/>
    </source>
</evidence>
<evidence type="ECO:0000256" key="7">
    <source>
        <dbReference type="SAM" id="MobiDB-lite"/>
    </source>
</evidence>
<evidence type="ECO:0000256" key="1">
    <source>
        <dbReference type="ARBA" id="ARBA00004123"/>
    </source>
</evidence>
<keyword evidence="3" id="KW-0747">Spliceosome</keyword>
<dbReference type="GO" id="GO:0006397">
    <property type="term" value="P:mRNA processing"/>
    <property type="evidence" value="ECO:0007669"/>
    <property type="project" value="UniProtKB-KW"/>
</dbReference>
<organism evidence="9 10">
    <name type="scientific">Fusarium tjaetaba</name>
    <dbReference type="NCBI Taxonomy" id="1567544"/>
    <lineage>
        <taxon>Eukaryota</taxon>
        <taxon>Fungi</taxon>
        <taxon>Dikarya</taxon>
        <taxon>Ascomycota</taxon>
        <taxon>Pezizomycotina</taxon>
        <taxon>Sordariomycetes</taxon>
        <taxon>Hypocreomycetidae</taxon>
        <taxon>Hypocreales</taxon>
        <taxon>Nectriaceae</taxon>
        <taxon>Fusarium</taxon>
        <taxon>Fusarium fujikuroi species complex</taxon>
    </lineage>
</organism>
<dbReference type="AlphaFoldDB" id="A0A8H5VTG2"/>
<evidence type="ECO:0000256" key="2">
    <source>
        <dbReference type="ARBA" id="ARBA00022664"/>
    </source>
</evidence>
<keyword evidence="5" id="KW-0539">Nucleus</keyword>
<keyword evidence="2" id="KW-0507">mRNA processing</keyword>
<accession>A0A8H5VTG2</accession>
<dbReference type="EMBL" id="JAAQRI010000138">
    <property type="protein sequence ID" value="KAF5633815.1"/>
    <property type="molecule type" value="Genomic_DNA"/>
</dbReference>
<comment type="similarity">
    <text evidence="6">Belongs to the RSE1 family.</text>
</comment>
<protein>
    <submittedName>
        <fullName evidence="9">Pre-mRNA-splicing factor rse-1</fullName>
    </submittedName>
</protein>
<gene>
    <name evidence="9" type="ORF">FTJAE_6966</name>
</gene>
<dbReference type="Proteomes" id="UP000530670">
    <property type="component" value="Unassembled WGS sequence"/>
</dbReference>
<dbReference type="Pfam" id="PF23726">
    <property type="entry name" value="Beta-prop_RSE1_2nd"/>
    <property type="match status" value="1"/>
</dbReference>
<dbReference type="GeneID" id="59305903"/>
<dbReference type="OrthoDB" id="436637at2759"/>
<dbReference type="FunFam" id="2.130.10.10:FF:000031">
    <property type="entry name" value="Splicing factor 3b subunit 3"/>
    <property type="match status" value="1"/>
</dbReference>
<evidence type="ECO:0000313" key="9">
    <source>
        <dbReference type="EMBL" id="KAF5633815.1"/>
    </source>
</evidence>